<feature type="region of interest" description="Disordered" evidence="1">
    <location>
        <begin position="106"/>
        <end position="135"/>
    </location>
</feature>
<keyword evidence="2" id="KW-0548">Nucleotidyltransferase</keyword>
<evidence type="ECO:0000313" key="2">
    <source>
        <dbReference type="EMBL" id="GJT31356.1"/>
    </source>
</evidence>
<protein>
    <submittedName>
        <fullName evidence="2">Reverse transcriptase domain-containing protein</fullName>
    </submittedName>
</protein>
<dbReference type="SUPFAM" id="SSF53098">
    <property type="entry name" value="Ribonuclease H-like"/>
    <property type="match status" value="1"/>
</dbReference>
<dbReference type="InterPro" id="IPR012337">
    <property type="entry name" value="RNaseH-like_sf"/>
</dbReference>
<keyword evidence="3" id="KW-1185">Reference proteome</keyword>
<reference evidence="2" key="1">
    <citation type="journal article" date="2022" name="Int. J. Mol. Sci.">
        <title>Draft Genome of Tanacetum Coccineum: Genomic Comparison of Closely Related Tanacetum-Family Plants.</title>
        <authorList>
            <person name="Yamashiro T."/>
            <person name="Shiraishi A."/>
            <person name="Nakayama K."/>
            <person name="Satake H."/>
        </authorList>
    </citation>
    <scope>NUCLEOTIDE SEQUENCE</scope>
</reference>
<gene>
    <name evidence="2" type="ORF">Tco_0911631</name>
</gene>
<accession>A0ABQ5CWA9</accession>
<proteinExistence type="predicted"/>
<evidence type="ECO:0000313" key="3">
    <source>
        <dbReference type="Proteomes" id="UP001151760"/>
    </source>
</evidence>
<sequence>MKKRENKYQWDFMTKLLRAAAGQDMIWVIVDRLTKSAYFLPMREDDGKFTSHFWKSLHKALVLDGLLSTAFNPRPDGRVERNLSDVKWNYVTCPCVYSTFGKRNKCRSPSSGLKLEASKITGQRSSTRTPERNGE</sequence>
<name>A0ABQ5CWA9_9ASTR</name>
<comment type="caution">
    <text evidence="2">The sequence shown here is derived from an EMBL/GenBank/DDBJ whole genome shotgun (WGS) entry which is preliminary data.</text>
</comment>
<dbReference type="GO" id="GO:0003964">
    <property type="term" value="F:RNA-directed DNA polymerase activity"/>
    <property type="evidence" value="ECO:0007669"/>
    <property type="project" value="UniProtKB-KW"/>
</dbReference>
<organism evidence="2 3">
    <name type="scientific">Tanacetum coccineum</name>
    <dbReference type="NCBI Taxonomy" id="301880"/>
    <lineage>
        <taxon>Eukaryota</taxon>
        <taxon>Viridiplantae</taxon>
        <taxon>Streptophyta</taxon>
        <taxon>Embryophyta</taxon>
        <taxon>Tracheophyta</taxon>
        <taxon>Spermatophyta</taxon>
        <taxon>Magnoliopsida</taxon>
        <taxon>eudicotyledons</taxon>
        <taxon>Gunneridae</taxon>
        <taxon>Pentapetalae</taxon>
        <taxon>asterids</taxon>
        <taxon>campanulids</taxon>
        <taxon>Asterales</taxon>
        <taxon>Asteraceae</taxon>
        <taxon>Asteroideae</taxon>
        <taxon>Anthemideae</taxon>
        <taxon>Anthemidinae</taxon>
        <taxon>Tanacetum</taxon>
    </lineage>
</organism>
<reference evidence="2" key="2">
    <citation type="submission" date="2022-01" db="EMBL/GenBank/DDBJ databases">
        <authorList>
            <person name="Yamashiro T."/>
            <person name="Shiraishi A."/>
            <person name="Satake H."/>
            <person name="Nakayama K."/>
        </authorList>
    </citation>
    <scope>NUCLEOTIDE SEQUENCE</scope>
</reference>
<keyword evidence="2" id="KW-0808">Transferase</keyword>
<dbReference type="EMBL" id="BQNB010014698">
    <property type="protein sequence ID" value="GJT31356.1"/>
    <property type="molecule type" value="Genomic_DNA"/>
</dbReference>
<keyword evidence="2" id="KW-0695">RNA-directed DNA polymerase</keyword>
<evidence type="ECO:0000256" key="1">
    <source>
        <dbReference type="SAM" id="MobiDB-lite"/>
    </source>
</evidence>
<dbReference type="Proteomes" id="UP001151760">
    <property type="component" value="Unassembled WGS sequence"/>
</dbReference>